<organism evidence="2 3">
    <name type="scientific">Butyrivibrio hungatei</name>
    <dbReference type="NCBI Taxonomy" id="185008"/>
    <lineage>
        <taxon>Bacteria</taxon>
        <taxon>Bacillati</taxon>
        <taxon>Bacillota</taxon>
        <taxon>Clostridia</taxon>
        <taxon>Lachnospirales</taxon>
        <taxon>Lachnospiraceae</taxon>
        <taxon>Butyrivibrio</taxon>
    </lineage>
</organism>
<name>A0A1G5F6A8_9FIRM</name>
<feature type="transmembrane region" description="Helical" evidence="1">
    <location>
        <begin position="12"/>
        <end position="35"/>
    </location>
</feature>
<keyword evidence="1" id="KW-1133">Transmembrane helix</keyword>
<feature type="transmembrane region" description="Helical" evidence="1">
    <location>
        <begin position="41"/>
        <end position="60"/>
    </location>
</feature>
<dbReference type="EMBL" id="FMUR01000013">
    <property type="protein sequence ID" value="SCY34420.1"/>
    <property type="molecule type" value="Genomic_DNA"/>
</dbReference>
<accession>A0A1G5F6A8</accession>
<keyword evidence="1" id="KW-0472">Membrane</keyword>
<evidence type="ECO:0000313" key="2">
    <source>
        <dbReference type="EMBL" id="SCY34420.1"/>
    </source>
</evidence>
<feature type="transmembrane region" description="Helical" evidence="1">
    <location>
        <begin position="163"/>
        <end position="185"/>
    </location>
</feature>
<dbReference type="Proteomes" id="UP000183047">
    <property type="component" value="Unassembled WGS sequence"/>
</dbReference>
<sequence length="201" mass="21330">MKNTKLIGKDLILTGALTALMFIIYMIISIVMSLAGPVTNVFYPPAVSVVNGIVMMLLLAKVPKYGALSIAGVIQGLLSFLVGAFWTVGTGLIVGALLADFLIIGKREITTGKMIAAYSVFSGIFTFGAIAPMNILRDAFMQTTLRNGLSQEYVDGLINMTQWPMLTVIIIAGFIGGLVGGFIGLKVLKKHFVKAGLVQAA</sequence>
<dbReference type="OrthoDB" id="9781459at2"/>
<keyword evidence="3" id="KW-1185">Reference proteome</keyword>
<reference evidence="3" key="1">
    <citation type="submission" date="2016-10" db="EMBL/GenBank/DDBJ databases">
        <authorList>
            <person name="Varghese N."/>
            <person name="Submissions S."/>
        </authorList>
    </citation>
    <scope>NUCLEOTIDE SEQUENCE [LARGE SCALE GENOMIC DNA]</scope>
    <source>
        <strain evidence="3">XBD2006</strain>
    </source>
</reference>
<evidence type="ECO:0000313" key="3">
    <source>
        <dbReference type="Proteomes" id="UP000183047"/>
    </source>
</evidence>
<dbReference type="RefSeq" id="WP_026667914.1">
    <property type="nucleotide sequence ID" value="NZ_FMUR01000013.1"/>
</dbReference>
<dbReference type="AlphaFoldDB" id="A0A1G5F6A8"/>
<keyword evidence="1" id="KW-0812">Transmembrane</keyword>
<feature type="transmembrane region" description="Helical" evidence="1">
    <location>
        <begin position="116"/>
        <end position="136"/>
    </location>
</feature>
<dbReference type="Pfam" id="PF09605">
    <property type="entry name" value="Trep_Strep"/>
    <property type="match status" value="1"/>
</dbReference>
<evidence type="ECO:0000256" key="1">
    <source>
        <dbReference type="SAM" id="Phobius"/>
    </source>
</evidence>
<feature type="transmembrane region" description="Helical" evidence="1">
    <location>
        <begin position="88"/>
        <end position="104"/>
    </location>
</feature>
<protein>
    <submittedName>
        <fullName evidence="2">Energy-coupling factor transport system substrate-specific component</fullName>
    </submittedName>
</protein>
<dbReference type="NCBIfam" id="TIGR02185">
    <property type="entry name" value="Trep_Strep"/>
    <property type="match status" value="1"/>
</dbReference>
<proteinExistence type="predicted"/>
<dbReference type="InterPro" id="IPR011733">
    <property type="entry name" value="CHP02185_IM"/>
</dbReference>
<gene>
    <name evidence="2" type="ORF">SAMN02910451_02263</name>
</gene>